<evidence type="ECO:0000313" key="14">
    <source>
        <dbReference type="Proteomes" id="UP001165080"/>
    </source>
</evidence>
<dbReference type="Pfam" id="PF10149">
    <property type="entry name" value="TM231"/>
    <property type="match status" value="1"/>
</dbReference>
<evidence type="ECO:0000256" key="12">
    <source>
        <dbReference type="SAM" id="Phobius"/>
    </source>
</evidence>
<keyword evidence="8 12" id="KW-0472">Membrane</keyword>
<evidence type="ECO:0000256" key="2">
    <source>
        <dbReference type="ARBA" id="ARBA00009082"/>
    </source>
</evidence>
<evidence type="ECO:0000256" key="5">
    <source>
        <dbReference type="ARBA" id="ARBA00022692"/>
    </source>
</evidence>
<dbReference type="EMBL" id="BRXU01000019">
    <property type="protein sequence ID" value="GLC57712.1"/>
    <property type="molecule type" value="Genomic_DNA"/>
</dbReference>
<comment type="function">
    <text evidence="11">Transmembrane component of the tectonic-like complex, a complex localized at the transition zone of primary cilia and acting as a barrier that prevents diffusion of transmembrane proteins between the cilia and plasma membranes. Required for ciliogenesis and sonic hedgehog/SHH signaling.</text>
</comment>
<feature type="transmembrane region" description="Helical" evidence="12">
    <location>
        <begin position="269"/>
        <end position="288"/>
    </location>
</feature>
<evidence type="ECO:0000256" key="10">
    <source>
        <dbReference type="ARBA" id="ARBA00023273"/>
    </source>
</evidence>
<evidence type="ECO:0000256" key="4">
    <source>
        <dbReference type="ARBA" id="ARBA00022475"/>
    </source>
</evidence>
<keyword evidence="9" id="KW-0325">Glycoprotein</keyword>
<dbReference type="Proteomes" id="UP001165080">
    <property type="component" value="Unassembled WGS sequence"/>
</dbReference>
<keyword evidence="5 12" id="KW-0812">Transmembrane</keyword>
<comment type="similarity">
    <text evidence="2">Belongs to the TMEM231 family.</text>
</comment>
<keyword evidence="6 12" id="KW-1133">Transmembrane helix</keyword>
<keyword evidence="4" id="KW-1003">Cell membrane</keyword>
<evidence type="ECO:0000256" key="8">
    <source>
        <dbReference type="ARBA" id="ARBA00023136"/>
    </source>
</evidence>
<evidence type="ECO:0000256" key="7">
    <source>
        <dbReference type="ARBA" id="ARBA00023069"/>
    </source>
</evidence>
<evidence type="ECO:0000313" key="13">
    <source>
        <dbReference type="EMBL" id="GLC57712.1"/>
    </source>
</evidence>
<evidence type="ECO:0000256" key="6">
    <source>
        <dbReference type="ARBA" id="ARBA00022989"/>
    </source>
</evidence>
<comment type="subcellular location">
    <subcellularLocation>
        <location evidence="1">Cell projection</location>
        <location evidence="1">Cilium membrane</location>
        <topology evidence="1">Multi-pass membrane protein</topology>
    </subcellularLocation>
</comment>
<dbReference type="PANTHER" id="PTHR14605:SF1">
    <property type="entry name" value="TRANSMEMBRANE PROTEIN 231"/>
    <property type="match status" value="1"/>
</dbReference>
<evidence type="ECO:0000256" key="3">
    <source>
        <dbReference type="ARBA" id="ARBA00015087"/>
    </source>
</evidence>
<evidence type="ECO:0000256" key="9">
    <source>
        <dbReference type="ARBA" id="ARBA00023180"/>
    </source>
</evidence>
<keyword evidence="7" id="KW-0969">Cilium</keyword>
<proteinExistence type="inferred from homology"/>
<evidence type="ECO:0000256" key="11">
    <source>
        <dbReference type="ARBA" id="ARBA00024803"/>
    </source>
</evidence>
<name>A0A9W6BTX2_9CHLO</name>
<dbReference type="GO" id="GO:0060170">
    <property type="term" value="C:ciliary membrane"/>
    <property type="evidence" value="ECO:0007669"/>
    <property type="project" value="UniProtKB-SubCell"/>
</dbReference>
<organism evidence="13 14">
    <name type="scientific">Pleodorina starrii</name>
    <dbReference type="NCBI Taxonomy" id="330485"/>
    <lineage>
        <taxon>Eukaryota</taxon>
        <taxon>Viridiplantae</taxon>
        <taxon>Chlorophyta</taxon>
        <taxon>core chlorophytes</taxon>
        <taxon>Chlorophyceae</taxon>
        <taxon>CS clade</taxon>
        <taxon>Chlamydomonadales</taxon>
        <taxon>Volvocaceae</taxon>
        <taxon>Pleodorina</taxon>
    </lineage>
</organism>
<keyword evidence="14" id="KW-1185">Reference proteome</keyword>
<protein>
    <recommendedName>
        <fullName evidence="3">Transmembrane protein 231</fullName>
    </recommendedName>
</protein>
<keyword evidence="10" id="KW-0966">Cell projection</keyword>
<dbReference type="GO" id="GO:0032880">
    <property type="term" value="P:regulation of protein localization"/>
    <property type="evidence" value="ECO:0007669"/>
    <property type="project" value="TreeGrafter"/>
</dbReference>
<reference evidence="13 14" key="1">
    <citation type="journal article" date="2023" name="Commun. Biol.">
        <title>Reorganization of the ancestral sex-determining regions during the evolution of trioecy in Pleodorina starrii.</title>
        <authorList>
            <person name="Takahashi K."/>
            <person name="Suzuki S."/>
            <person name="Kawai-Toyooka H."/>
            <person name="Yamamoto K."/>
            <person name="Hamaji T."/>
            <person name="Ootsuki R."/>
            <person name="Yamaguchi H."/>
            <person name="Kawachi M."/>
            <person name="Higashiyama T."/>
            <person name="Nozaki H."/>
        </authorList>
    </citation>
    <scope>NUCLEOTIDE SEQUENCE [LARGE SCALE GENOMIC DNA]</scope>
    <source>
        <strain evidence="13 14">NIES-4479</strain>
    </source>
</reference>
<dbReference type="PANTHER" id="PTHR14605">
    <property type="entry name" value="CHST5 PROTEIN"/>
    <property type="match status" value="1"/>
</dbReference>
<gene>
    <name evidence="13" type="primary">PLEST002587</name>
    <name evidence="13" type="ORF">PLESTB_001256600</name>
</gene>
<dbReference type="AlphaFoldDB" id="A0A9W6BTX2"/>
<sequence>MVQVYKEPLCRRYYGSVLGDAALFRLSAYLAAIVLALVIAYATGGFWVRLKPVNVQATVHYTQDALLIFEGQSSGQTLVWSTSDTTNAVFSNNFAPASVQVSDEDLNNDGKPDIINFRASVASSFPIHSVKALLQFTYSLAGNLQLDMYSLAYLAYSSPVQGDTLFTDGELVLQAKNQIGDRRYNSVYNVPILNSTTPSVQTAVQPTLALEMQSILSNYLSRNYTTLYTNNYPVWTAGTRNSFELRMRIRIPPNQVAYYRPQTIEMLKFGWIQWLATFIVLWYLIQWAEWFVFSFRLVGARIVSDFQPQKQRF</sequence>
<dbReference type="InterPro" id="IPR019306">
    <property type="entry name" value="TMEM231"/>
</dbReference>
<comment type="caution">
    <text evidence="13">The sequence shown here is derived from an EMBL/GenBank/DDBJ whole genome shotgun (WGS) entry which is preliminary data.</text>
</comment>
<dbReference type="GO" id="GO:0060271">
    <property type="term" value="P:cilium assembly"/>
    <property type="evidence" value="ECO:0007669"/>
    <property type="project" value="TreeGrafter"/>
</dbReference>
<dbReference type="GO" id="GO:0035869">
    <property type="term" value="C:ciliary transition zone"/>
    <property type="evidence" value="ECO:0007669"/>
    <property type="project" value="TreeGrafter"/>
</dbReference>
<evidence type="ECO:0000256" key="1">
    <source>
        <dbReference type="ARBA" id="ARBA00004272"/>
    </source>
</evidence>
<feature type="transmembrane region" description="Helical" evidence="12">
    <location>
        <begin position="26"/>
        <end position="48"/>
    </location>
</feature>
<accession>A0A9W6BTX2</accession>